<proteinExistence type="predicted"/>
<dbReference type="InterPro" id="IPR003594">
    <property type="entry name" value="HATPase_dom"/>
</dbReference>
<feature type="domain" description="Histidine kinase/HSP90-like ATPase" evidence="1">
    <location>
        <begin position="682"/>
        <end position="796"/>
    </location>
</feature>
<evidence type="ECO:0000313" key="3">
    <source>
        <dbReference type="Proteomes" id="UP001519296"/>
    </source>
</evidence>
<gene>
    <name evidence="2" type="ORF">C4K46_03555</name>
</gene>
<dbReference type="InterPro" id="IPR036890">
    <property type="entry name" value="HATPase_C_sf"/>
</dbReference>
<keyword evidence="3" id="KW-1185">Reference proteome</keyword>
<name>A0ABS5B2E7_9STRE</name>
<dbReference type="PANTHER" id="PTHR43065">
    <property type="entry name" value="SENSOR HISTIDINE KINASE"/>
    <property type="match status" value="1"/>
</dbReference>
<reference evidence="2 3" key="1">
    <citation type="submission" date="2018-02" db="EMBL/GenBank/DDBJ databases">
        <title>Draft genome sequence of Streptococcus oricebi CCUG 70868T type strain.</title>
        <authorList>
            <person name="Mendez V."/>
            <person name="Salva-Serra F."/>
            <person name="Jaen-Luchoro D."/>
            <person name="Gonzales-Siles L."/>
            <person name="Karlsson R."/>
            <person name="Engstrom-Jakobsson H."/>
            <person name="Busquets A."/>
            <person name="Gomila M."/>
            <person name="Pineiro-Iglesias B."/>
            <person name="Bennasar-Figueras A."/>
            <person name="Seeger M."/>
            <person name="Moore E."/>
        </authorList>
    </citation>
    <scope>NUCLEOTIDE SEQUENCE [LARGE SCALE GENOMIC DNA]</scope>
    <source>
        <strain evidence="2 3">CCUG 70868</strain>
    </source>
</reference>
<sequence length="797" mass="91319">MAKVLTKTHFKSTARTVNLLGRDNVLDFRSAILELVKNSYDAFSGRVDIFVEGSDTLIKNKNDKIATHIEVIDYGKGMDLDTIQEVFFTLGTDKKTNITFQEVENTKRVMNGSMGIGRLSLGRLGNKTQVVTSDGEKAYKFVINWDKFITGNSLDSIEIDIIQLSKEEFSLEYSKRGLNNPENHGTILTSTELKDEWLLSDKLLSGTNYSLLKLSLAKLKNPMKLLDTGDFDIILHYFGEEEEVISSISDIKTDASIEFSYSHENDLLIFDGFFDEVDIDQLPPDFVMAKFNEIKEHIFDGNKKRNRYYFEEEIKVSEFIHDEIPQKPIGDFDGVIYFTKQRKGGSKAPFIKDPLLNINKNEYEPGILLYRDGFRVRPYGEVDTIGFDWLGIESERVKNPAGVTRPSYMMQANQLNGYINITKAKNGIFEDQSNREGLKNSTEFIYLEKIILQIIKKFSSIRSNLHILYNEYLKEVADIKYNSQQGKKLKKKIDTLLQKHQGNQKALFEDNEFTKLINPQTVLELYSLSDTSIEEKDSLISESDMLRTMATQGIVMSTFVHQIKNDRSFFENIPSVLIDIGDYYSNNFKYNFNELPEDYNLYSYSKAIESKNSSILGFIDSSVNNPTRDKKTNINLVAYLTKIFKWWDNSVKDNFNNYEYLINGEKDFSNLSTDLQKIYIKASETQLDSIFLNLITNSFKNFKKPRNIRDCKISVDFEIYERGIRLLYSDNGNGLSSEIEDKNSIFNPYITYSNEGTGMGMWILATVLSNLKGDKKILSEVGERGFQIELILPGGGG</sequence>
<dbReference type="RefSeq" id="WP_209627475.1">
    <property type="nucleotide sequence ID" value="NZ_PRDG01000002.1"/>
</dbReference>
<dbReference type="GO" id="GO:0005524">
    <property type="term" value="F:ATP binding"/>
    <property type="evidence" value="ECO:0007669"/>
    <property type="project" value="UniProtKB-KW"/>
</dbReference>
<dbReference type="Gene3D" id="3.30.565.10">
    <property type="entry name" value="Histidine kinase-like ATPase, C-terminal domain"/>
    <property type="match status" value="2"/>
</dbReference>
<dbReference type="Proteomes" id="UP001519296">
    <property type="component" value="Unassembled WGS sequence"/>
</dbReference>
<evidence type="ECO:0000259" key="1">
    <source>
        <dbReference type="SMART" id="SM00387"/>
    </source>
</evidence>
<keyword evidence="2" id="KW-0547">Nucleotide-binding</keyword>
<dbReference type="Pfam" id="PF13589">
    <property type="entry name" value="HATPase_c_3"/>
    <property type="match status" value="1"/>
</dbReference>
<protein>
    <submittedName>
        <fullName evidence="2">ATP-binding protein</fullName>
    </submittedName>
</protein>
<comment type="caution">
    <text evidence="2">The sequence shown here is derived from an EMBL/GenBank/DDBJ whole genome shotgun (WGS) entry which is preliminary data.</text>
</comment>
<dbReference type="SMART" id="SM00387">
    <property type="entry name" value="HATPase_c"/>
    <property type="match status" value="1"/>
</dbReference>
<dbReference type="PANTHER" id="PTHR43065:SF42">
    <property type="entry name" value="TWO-COMPONENT SENSOR PPRA"/>
    <property type="match status" value="1"/>
</dbReference>
<dbReference type="Pfam" id="PF02518">
    <property type="entry name" value="HATPase_c"/>
    <property type="match status" value="1"/>
</dbReference>
<organism evidence="2 3">
    <name type="scientific">Streptococcus oricebi</name>
    <dbReference type="NCBI Taxonomy" id="1547447"/>
    <lineage>
        <taxon>Bacteria</taxon>
        <taxon>Bacillati</taxon>
        <taxon>Bacillota</taxon>
        <taxon>Bacilli</taxon>
        <taxon>Lactobacillales</taxon>
        <taxon>Streptococcaceae</taxon>
        <taxon>Streptococcus</taxon>
    </lineage>
</organism>
<dbReference type="EMBL" id="PRDG01000002">
    <property type="protein sequence ID" value="MBP2623012.1"/>
    <property type="molecule type" value="Genomic_DNA"/>
</dbReference>
<dbReference type="SUPFAM" id="SSF55874">
    <property type="entry name" value="ATPase domain of HSP90 chaperone/DNA topoisomerase II/histidine kinase"/>
    <property type="match status" value="2"/>
</dbReference>
<accession>A0ABS5B2E7</accession>
<evidence type="ECO:0000313" key="2">
    <source>
        <dbReference type="EMBL" id="MBP2623012.1"/>
    </source>
</evidence>
<keyword evidence="2" id="KW-0067">ATP-binding</keyword>